<evidence type="ECO:0000313" key="2">
    <source>
        <dbReference type="EMBL" id="KZV90547.1"/>
    </source>
</evidence>
<feature type="region of interest" description="Disordered" evidence="1">
    <location>
        <begin position="107"/>
        <end position="126"/>
    </location>
</feature>
<name>A0A165GI05_EXIGL</name>
<organism evidence="2 3">
    <name type="scientific">Exidia glandulosa HHB12029</name>
    <dbReference type="NCBI Taxonomy" id="1314781"/>
    <lineage>
        <taxon>Eukaryota</taxon>
        <taxon>Fungi</taxon>
        <taxon>Dikarya</taxon>
        <taxon>Basidiomycota</taxon>
        <taxon>Agaricomycotina</taxon>
        <taxon>Agaricomycetes</taxon>
        <taxon>Auriculariales</taxon>
        <taxon>Exidiaceae</taxon>
        <taxon>Exidia</taxon>
    </lineage>
</organism>
<dbReference type="InParanoid" id="A0A165GI05"/>
<feature type="region of interest" description="Disordered" evidence="1">
    <location>
        <begin position="17"/>
        <end position="56"/>
    </location>
</feature>
<sequence>MSSSKIAMPISNVGAETSAQGAASSYATPTTEIPPAVHDSAPPSRKGSIPNTIASDTATVSLPHAVVAQLEKAEAKDAKKVSKILQKEGKTSDMELKSAIKDFDKLEKQHKTSAKNEAKAQKAATKAAEKAHKLEVAYLKAKAKFEQAQADATSKDALLVTAKQQTAATHGKLQGSTTALEQLRQQKAVDDRERSAKLEILKAQA</sequence>
<dbReference type="Proteomes" id="UP000077266">
    <property type="component" value="Unassembled WGS sequence"/>
</dbReference>
<accession>A0A165GI05</accession>
<dbReference type="EMBL" id="KV426046">
    <property type="protein sequence ID" value="KZV90547.1"/>
    <property type="molecule type" value="Genomic_DNA"/>
</dbReference>
<dbReference type="OrthoDB" id="3267800at2759"/>
<gene>
    <name evidence="2" type="ORF">EXIGLDRAFT_117851</name>
</gene>
<reference evidence="2 3" key="1">
    <citation type="journal article" date="2016" name="Mol. Biol. Evol.">
        <title>Comparative Genomics of Early-Diverging Mushroom-Forming Fungi Provides Insights into the Origins of Lignocellulose Decay Capabilities.</title>
        <authorList>
            <person name="Nagy L.G."/>
            <person name="Riley R."/>
            <person name="Tritt A."/>
            <person name="Adam C."/>
            <person name="Daum C."/>
            <person name="Floudas D."/>
            <person name="Sun H."/>
            <person name="Yadav J.S."/>
            <person name="Pangilinan J."/>
            <person name="Larsson K.H."/>
            <person name="Matsuura K."/>
            <person name="Barry K."/>
            <person name="Labutti K."/>
            <person name="Kuo R."/>
            <person name="Ohm R.A."/>
            <person name="Bhattacharya S.S."/>
            <person name="Shirouzu T."/>
            <person name="Yoshinaga Y."/>
            <person name="Martin F.M."/>
            <person name="Grigoriev I.V."/>
            <person name="Hibbett D.S."/>
        </authorList>
    </citation>
    <scope>NUCLEOTIDE SEQUENCE [LARGE SCALE GENOMIC DNA]</scope>
    <source>
        <strain evidence="2 3">HHB12029</strain>
    </source>
</reference>
<feature type="compositionally biased region" description="Polar residues" evidence="1">
    <location>
        <begin position="17"/>
        <end position="31"/>
    </location>
</feature>
<evidence type="ECO:0000313" key="3">
    <source>
        <dbReference type="Proteomes" id="UP000077266"/>
    </source>
</evidence>
<evidence type="ECO:0008006" key="4">
    <source>
        <dbReference type="Google" id="ProtNLM"/>
    </source>
</evidence>
<evidence type="ECO:0000256" key="1">
    <source>
        <dbReference type="SAM" id="MobiDB-lite"/>
    </source>
</evidence>
<keyword evidence="3" id="KW-1185">Reference proteome</keyword>
<dbReference type="AlphaFoldDB" id="A0A165GI05"/>
<feature type="compositionally biased region" description="Basic and acidic residues" evidence="1">
    <location>
        <begin position="107"/>
        <end position="120"/>
    </location>
</feature>
<proteinExistence type="predicted"/>
<protein>
    <recommendedName>
        <fullName evidence="4">DNA binding protein Ncp1</fullName>
    </recommendedName>
</protein>